<feature type="domain" description="DNA polymerase III beta sliding clamp N-terminal" evidence="12">
    <location>
        <begin position="1"/>
        <end position="116"/>
    </location>
</feature>
<accession>A0A2C8F9X7</accession>
<dbReference type="InterPro" id="IPR046938">
    <property type="entry name" value="DNA_clamp_sf"/>
</dbReference>
<evidence type="ECO:0000256" key="7">
    <source>
        <dbReference type="ARBA" id="ARBA00022705"/>
    </source>
</evidence>
<dbReference type="RefSeq" id="WP_097011814.1">
    <property type="nucleotide sequence ID" value="NZ_LT907975.1"/>
</dbReference>
<dbReference type="KEGG" id="pprf:DPRO_1933"/>
<dbReference type="Pfam" id="PF00712">
    <property type="entry name" value="DNA_pol3_beta"/>
    <property type="match status" value="1"/>
</dbReference>
<feature type="domain" description="DNA polymerase III beta sliding clamp C-terminal" evidence="13">
    <location>
        <begin position="266"/>
        <end position="376"/>
    </location>
</feature>
<keyword evidence="4" id="KW-0963">Cytoplasm</keyword>
<evidence type="ECO:0000313" key="14">
    <source>
        <dbReference type="EMBL" id="SOB58835.1"/>
    </source>
</evidence>
<evidence type="ECO:0000256" key="3">
    <source>
        <dbReference type="ARBA" id="ARBA00021035"/>
    </source>
</evidence>
<keyword evidence="7" id="KW-0235">DNA replication</keyword>
<evidence type="ECO:0000313" key="15">
    <source>
        <dbReference type="Proteomes" id="UP000219215"/>
    </source>
</evidence>
<dbReference type="Gene3D" id="3.70.10.10">
    <property type="match status" value="1"/>
</dbReference>
<sequence length="389" mass="43983">MFLKVNRDEIIEGLQKSANIIPAKTGAAFLRTIWLQCENGNLNVMSTDSNLEFRGAYPASIEGEGLAGVQGRAFYDLVKQLRSKQGELTIRTDDDSANVVVEQGARKYKFPVNDPEWFQKFSTFPENGTVFWSGDFLHEIIEKIAFCISDEDSMEAIACIYIAPREVAGDKKVEVCGLNGHQFAMFNFVNDDIYNMLPEDGVLIQKKYLSELKKWLTADEIELAISDKRLFFRTGDQRETFTLPLSYYQYPNYQNFLAKLNDPDVSKLEVNRLEMVDALSRVSLFNTDSNRCAYFTFDGSEVLVSAQGQETGTARESLDATFSGDMKRIAFPTRNLIDILNHFNSDTVTFTLTGTEAPCGVSGPDDKDYQVIVMPMMIQEETYYTEENA</sequence>
<keyword evidence="6 14" id="KW-0548">Nucleotidyltransferase</keyword>
<dbReference type="EMBL" id="LT907975">
    <property type="protein sequence ID" value="SOB58835.1"/>
    <property type="molecule type" value="Genomic_DNA"/>
</dbReference>
<dbReference type="OrthoDB" id="8421503at2"/>
<dbReference type="InterPro" id="IPR022635">
    <property type="entry name" value="DNA_polIII_beta_C"/>
</dbReference>
<evidence type="ECO:0000256" key="1">
    <source>
        <dbReference type="ARBA" id="ARBA00004496"/>
    </source>
</evidence>
<organism evidence="14 15">
    <name type="scientific">Pseudodesulfovibrio profundus</name>
    <dbReference type="NCBI Taxonomy" id="57320"/>
    <lineage>
        <taxon>Bacteria</taxon>
        <taxon>Pseudomonadati</taxon>
        <taxon>Thermodesulfobacteriota</taxon>
        <taxon>Desulfovibrionia</taxon>
        <taxon>Desulfovibrionales</taxon>
        <taxon>Desulfovibrionaceae</taxon>
    </lineage>
</organism>
<dbReference type="GO" id="GO:0003887">
    <property type="term" value="F:DNA-directed DNA polymerase activity"/>
    <property type="evidence" value="ECO:0007669"/>
    <property type="project" value="UniProtKB-KW"/>
</dbReference>
<comment type="subcellular location">
    <subcellularLocation>
        <location evidence="1">Cytoplasm</location>
    </subcellularLocation>
</comment>
<dbReference type="SUPFAM" id="SSF55979">
    <property type="entry name" value="DNA clamp"/>
    <property type="match status" value="3"/>
</dbReference>
<reference evidence="15" key="1">
    <citation type="submission" date="2017-09" db="EMBL/GenBank/DDBJ databases">
        <authorList>
            <person name="Regsiter A."/>
            <person name="William W."/>
        </authorList>
    </citation>
    <scope>NUCLEOTIDE SEQUENCE [LARGE SCALE GENOMIC DNA]</scope>
    <source>
        <strain evidence="15">500-1</strain>
    </source>
</reference>
<dbReference type="SMART" id="SM00480">
    <property type="entry name" value="POL3Bc"/>
    <property type="match status" value="1"/>
</dbReference>
<evidence type="ECO:0000256" key="2">
    <source>
        <dbReference type="ARBA" id="ARBA00010752"/>
    </source>
</evidence>
<dbReference type="PANTHER" id="PTHR30478:SF0">
    <property type="entry name" value="BETA SLIDING CLAMP"/>
    <property type="match status" value="1"/>
</dbReference>
<keyword evidence="5 14" id="KW-0808">Transferase</keyword>
<proteinExistence type="inferred from homology"/>
<dbReference type="AlphaFoldDB" id="A0A2C8F9X7"/>
<evidence type="ECO:0000256" key="5">
    <source>
        <dbReference type="ARBA" id="ARBA00022679"/>
    </source>
</evidence>
<dbReference type="Gene3D" id="3.10.150.10">
    <property type="entry name" value="DNA Polymerase III, subunit A, domain 2"/>
    <property type="match status" value="1"/>
</dbReference>
<evidence type="ECO:0000256" key="4">
    <source>
        <dbReference type="ARBA" id="ARBA00022490"/>
    </source>
</evidence>
<dbReference type="GO" id="GO:0006271">
    <property type="term" value="P:DNA strand elongation involved in DNA replication"/>
    <property type="evidence" value="ECO:0007669"/>
    <property type="project" value="TreeGrafter"/>
</dbReference>
<dbReference type="NCBIfam" id="TIGR00663">
    <property type="entry name" value="dnan"/>
    <property type="match status" value="1"/>
</dbReference>
<keyword evidence="8" id="KW-0239">DNA-directed DNA polymerase</keyword>
<dbReference type="GO" id="GO:0008408">
    <property type="term" value="F:3'-5' exonuclease activity"/>
    <property type="evidence" value="ECO:0007669"/>
    <property type="project" value="InterPro"/>
</dbReference>
<gene>
    <name evidence="14" type="ORF">DPRO_1933</name>
</gene>
<keyword evidence="15" id="KW-1185">Reference proteome</keyword>
<name>A0A2C8F9X7_9BACT</name>
<evidence type="ECO:0000256" key="11">
    <source>
        <dbReference type="ARBA" id="ARBA00033276"/>
    </source>
</evidence>
<evidence type="ECO:0000256" key="8">
    <source>
        <dbReference type="ARBA" id="ARBA00022932"/>
    </source>
</evidence>
<dbReference type="InterPro" id="IPR001001">
    <property type="entry name" value="DNA_polIII_beta"/>
</dbReference>
<evidence type="ECO:0000256" key="10">
    <source>
        <dbReference type="ARBA" id="ARBA00030988"/>
    </source>
</evidence>
<dbReference type="GO" id="GO:0005737">
    <property type="term" value="C:cytoplasm"/>
    <property type="evidence" value="ECO:0007669"/>
    <property type="project" value="UniProtKB-SubCell"/>
</dbReference>
<dbReference type="GO" id="GO:0003677">
    <property type="term" value="F:DNA binding"/>
    <property type="evidence" value="ECO:0007669"/>
    <property type="project" value="UniProtKB-KW"/>
</dbReference>
<evidence type="ECO:0000259" key="12">
    <source>
        <dbReference type="Pfam" id="PF00712"/>
    </source>
</evidence>
<dbReference type="Pfam" id="PF02768">
    <property type="entry name" value="DNA_pol3_beta_3"/>
    <property type="match status" value="1"/>
</dbReference>
<dbReference type="PANTHER" id="PTHR30478">
    <property type="entry name" value="DNA POLYMERASE III SUBUNIT BETA"/>
    <property type="match status" value="1"/>
</dbReference>
<evidence type="ECO:0000256" key="9">
    <source>
        <dbReference type="ARBA" id="ARBA00023125"/>
    </source>
</evidence>
<keyword evidence="9" id="KW-0238">DNA-binding</keyword>
<dbReference type="Proteomes" id="UP000219215">
    <property type="component" value="Chromosome DPRO"/>
</dbReference>
<evidence type="ECO:0000256" key="6">
    <source>
        <dbReference type="ARBA" id="ARBA00022695"/>
    </source>
</evidence>
<protein>
    <recommendedName>
        <fullName evidence="3">Beta sliding clamp</fullName>
    </recommendedName>
    <alternativeName>
        <fullName evidence="11">Beta-clamp processivity factor</fullName>
    </alternativeName>
    <alternativeName>
        <fullName evidence="10">DNA polymerase III beta sliding clamp subunit</fullName>
    </alternativeName>
</protein>
<comment type="similarity">
    <text evidence="2">Belongs to the beta sliding clamp family.</text>
</comment>
<evidence type="ECO:0000259" key="13">
    <source>
        <dbReference type="Pfam" id="PF02768"/>
    </source>
</evidence>
<dbReference type="InterPro" id="IPR022634">
    <property type="entry name" value="DNA_polIII_beta_N"/>
</dbReference>
<dbReference type="GO" id="GO:0009360">
    <property type="term" value="C:DNA polymerase III complex"/>
    <property type="evidence" value="ECO:0007669"/>
    <property type="project" value="InterPro"/>
</dbReference>